<dbReference type="InterPro" id="IPR037682">
    <property type="entry name" value="TonB_C"/>
</dbReference>
<evidence type="ECO:0000256" key="6">
    <source>
        <dbReference type="ARBA" id="ARBA00022692"/>
    </source>
</evidence>
<keyword evidence="7" id="KW-0653">Protein transport</keyword>
<evidence type="ECO:0000256" key="3">
    <source>
        <dbReference type="ARBA" id="ARBA00022448"/>
    </source>
</evidence>
<protein>
    <submittedName>
        <fullName evidence="13">TonB family protein</fullName>
    </submittedName>
</protein>
<dbReference type="PANTHER" id="PTHR33446">
    <property type="entry name" value="PROTEIN TONB-RELATED"/>
    <property type="match status" value="1"/>
</dbReference>
<dbReference type="GO" id="GO:0055085">
    <property type="term" value="P:transmembrane transport"/>
    <property type="evidence" value="ECO:0007669"/>
    <property type="project" value="InterPro"/>
</dbReference>
<evidence type="ECO:0000256" key="7">
    <source>
        <dbReference type="ARBA" id="ARBA00022927"/>
    </source>
</evidence>
<feature type="domain" description="TonB C-terminal" evidence="12">
    <location>
        <begin position="135"/>
        <end position="224"/>
    </location>
</feature>
<keyword evidence="4" id="KW-1003">Cell membrane</keyword>
<evidence type="ECO:0000313" key="14">
    <source>
        <dbReference type="Proteomes" id="UP000002012"/>
    </source>
</evidence>
<keyword evidence="9 11" id="KW-0472">Membrane</keyword>
<feature type="transmembrane region" description="Helical" evidence="11">
    <location>
        <begin position="12"/>
        <end position="32"/>
    </location>
</feature>
<dbReference type="eggNOG" id="COG0810">
    <property type="taxonomic scope" value="Bacteria"/>
</dbReference>
<dbReference type="RefSeq" id="WP_013010888.1">
    <property type="nucleotide sequence ID" value="NC_013943.1"/>
</dbReference>
<keyword evidence="3" id="KW-0813">Transport</keyword>
<organism evidence="13 14">
    <name type="scientific">Denitrovibrio acetiphilus (strain DSM 12809 / NBRC 114555 / N2460)</name>
    <dbReference type="NCBI Taxonomy" id="522772"/>
    <lineage>
        <taxon>Bacteria</taxon>
        <taxon>Pseudomonadati</taxon>
        <taxon>Deferribacterota</taxon>
        <taxon>Deferribacteres</taxon>
        <taxon>Deferribacterales</taxon>
        <taxon>Geovibrionaceae</taxon>
        <taxon>Denitrovibrio</taxon>
    </lineage>
</organism>
<dbReference type="KEGG" id="dap:Dacet_1608"/>
<dbReference type="OrthoDB" id="9810145at2"/>
<comment type="similarity">
    <text evidence="2">Belongs to the TonB family.</text>
</comment>
<evidence type="ECO:0000256" key="4">
    <source>
        <dbReference type="ARBA" id="ARBA00022475"/>
    </source>
</evidence>
<dbReference type="SUPFAM" id="SSF74653">
    <property type="entry name" value="TolA/TonB C-terminal domain"/>
    <property type="match status" value="1"/>
</dbReference>
<evidence type="ECO:0000256" key="9">
    <source>
        <dbReference type="ARBA" id="ARBA00023136"/>
    </source>
</evidence>
<sequence length="224" mass="24665" precursor="true">MKKHLNGSITLFSAVVLAVLINLLIFIGIPFLSAATAGKPGDIIDSFVSFSMEKPMKRQDEEIEKKREEEKKPEKLPEMNLKHTAHKLTRPKLDVSLPDLSFDINASLSDGVAVSVPAGGGSFAGGVKLNFDIGEVDTPPSIVYKTDPVYPFTAKRRQVTGKVILKFLVKSSGEVSDMQIVSSEPEGVFDEAVRNAIARWRFKPGIYDGKPVNTWVVAPFEFRM</sequence>
<dbReference type="GO" id="GO:0030288">
    <property type="term" value="C:outer membrane-bounded periplasmic space"/>
    <property type="evidence" value="ECO:0007669"/>
    <property type="project" value="InterPro"/>
</dbReference>
<dbReference type="InterPro" id="IPR051045">
    <property type="entry name" value="TonB-dependent_transducer"/>
</dbReference>
<name>D4H8M5_DENA2</name>
<dbReference type="GO" id="GO:0015891">
    <property type="term" value="P:siderophore transport"/>
    <property type="evidence" value="ECO:0007669"/>
    <property type="project" value="InterPro"/>
</dbReference>
<keyword evidence="8 11" id="KW-1133">Transmembrane helix</keyword>
<dbReference type="InterPro" id="IPR003538">
    <property type="entry name" value="TonB"/>
</dbReference>
<feature type="region of interest" description="Disordered" evidence="10">
    <location>
        <begin position="58"/>
        <end position="78"/>
    </location>
</feature>
<dbReference type="HOGENOM" id="CLU_108529_2_0_0"/>
<accession>D4H8M5</accession>
<evidence type="ECO:0000259" key="12">
    <source>
        <dbReference type="PROSITE" id="PS52015"/>
    </source>
</evidence>
<dbReference type="InterPro" id="IPR006260">
    <property type="entry name" value="TonB/TolA_C"/>
</dbReference>
<dbReference type="PROSITE" id="PS52015">
    <property type="entry name" value="TONB_CTD"/>
    <property type="match status" value="1"/>
</dbReference>
<evidence type="ECO:0000313" key="13">
    <source>
        <dbReference type="EMBL" id="ADD68374.1"/>
    </source>
</evidence>
<evidence type="ECO:0000256" key="11">
    <source>
        <dbReference type="SAM" id="Phobius"/>
    </source>
</evidence>
<evidence type="ECO:0000256" key="1">
    <source>
        <dbReference type="ARBA" id="ARBA00004383"/>
    </source>
</evidence>
<gene>
    <name evidence="13" type="ordered locus">Dacet_1608</name>
</gene>
<dbReference type="PRINTS" id="PR01374">
    <property type="entry name" value="TONBPROTEIN"/>
</dbReference>
<evidence type="ECO:0000256" key="10">
    <source>
        <dbReference type="SAM" id="MobiDB-lite"/>
    </source>
</evidence>
<dbReference type="AlphaFoldDB" id="D4H8M5"/>
<proteinExistence type="inferred from homology"/>
<reference evidence="13 14" key="1">
    <citation type="journal article" date="2010" name="Stand. Genomic Sci.">
        <title>Complete genome sequence of Denitrovibrio acetiphilus type strain (N2460).</title>
        <authorList>
            <person name="Kiss H."/>
            <person name="Lang E."/>
            <person name="Lapidus A."/>
            <person name="Copeland A."/>
            <person name="Nolan M."/>
            <person name="Glavina Del Rio T."/>
            <person name="Chen F."/>
            <person name="Lucas S."/>
            <person name="Tice H."/>
            <person name="Cheng J.F."/>
            <person name="Han C."/>
            <person name="Goodwin L."/>
            <person name="Pitluck S."/>
            <person name="Liolios K."/>
            <person name="Pati A."/>
            <person name="Ivanova N."/>
            <person name="Mavromatis K."/>
            <person name="Chen A."/>
            <person name="Palaniappan K."/>
            <person name="Land M."/>
            <person name="Hauser L."/>
            <person name="Chang Y.J."/>
            <person name="Jeffries C.D."/>
            <person name="Detter J.C."/>
            <person name="Brettin T."/>
            <person name="Spring S."/>
            <person name="Rohde M."/>
            <person name="Goker M."/>
            <person name="Woyke T."/>
            <person name="Bristow J."/>
            <person name="Eisen J.A."/>
            <person name="Markowitz V."/>
            <person name="Hugenholtz P."/>
            <person name="Kyrpides N.C."/>
            <person name="Klenk H.P."/>
        </authorList>
    </citation>
    <scope>NUCLEOTIDE SEQUENCE [LARGE SCALE GENOMIC DNA]</scope>
    <source>
        <strain evidence="14">DSM 12809 / NBRC 114555 / N2460</strain>
    </source>
</reference>
<dbReference type="PaxDb" id="522772-Dacet_1608"/>
<evidence type="ECO:0000256" key="2">
    <source>
        <dbReference type="ARBA" id="ARBA00006555"/>
    </source>
</evidence>
<dbReference type="GO" id="GO:0015031">
    <property type="term" value="P:protein transport"/>
    <property type="evidence" value="ECO:0007669"/>
    <property type="project" value="UniProtKB-KW"/>
</dbReference>
<dbReference type="InParanoid" id="D4H8M5"/>
<comment type="subcellular location">
    <subcellularLocation>
        <location evidence="1">Cell inner membrane</location>
        <topology evidence="1">Single-pass membrane protein</topology>
        <orientation evidence="1">Periplasmic side</orientation>
    </subcellularLocation>
</comment>
<keyword evidence="5" id="KW-0997">Cell inner membrane</keyword>
<dbReference type="Gene3D" id="3.30.1150.10">
    <property type="match status" value="1"/>
</dbReference>
<dbReference type="GO" id="GO:0005886">
    <property type="term" value="C:plasma membrane"/>
    <property type="evidence" value="ECO:0007669"/>
    <property type="project" value="UniProtKB-SubCell"/>
</dbReference>
<keyword evidence="6 11" id="KW-0812">Transmembrane</keyword>
<evidence type="ECO:0000256" key="8">
    <source>
        <dbReference type="ARBA" id="ARBA00022989"/>
    </source>
</evidence>
<dbReference type="GO" id="GO:0031992">
    <property type="term" value="F:energy transducer activity"/>
    <property type="evidence" value="ECO:0007669"/>
    <property type="project" value="InterPro"/>
</dbReference>
<evidence type="ECO:0000256" key="5">
    <source>
        <dbReference type="ARBA" id="ARBA00022519"/>
    </source>
</evidence>
<dbReference type="STRING" id="522772.Dacet_1608"/>
<keyword evidence="14" id="KW-1185">Reference proteome</keyword>
<dbReference type="NCBIfam" id="TIGR01352">
    <property type="entry name" value="tonB_Cterm"/>
    <property type="match status" value="1"/>
</dbReference>
<dbReference type="Pfam" id="PF03544">
    <property type="entry name" value="TonB_C"/>
    <property type="match status" value="1"/>
</dbReference>
<dbReference type="EMBL" id="CP001968">
    <property type="protein sequence ID" value="ADD68374.1"/>
    <property type="molecule type" value="Genomic_DNA"/>
</dbReference>
<dbReference type="Proteomes" id="UP000002012">
    <property type="component" value="Chromosome"/>
</dbReference>